<keyword evidence="3" id="KW-0378">Hydrolase</keyword>
<dbReference type="EMBL" id="CP127173">
    <property type="protein sequence ID" value="WIV55071.1"/>
    <property type="molecule type" value="Genomic_DNA"/>
</dbReference>
<sequence length="1136" mass="121551">MQRDDSARTVGFWRAVEMLSPSTVPKVERGGRDAEQRVFDLDADEITPWERGHPLTAEPLPAHLAWQFTVYGGMYDLSSIRDALSRAFGDDDKPAEARKGGYAALFALSVDADGFVVENSGTLSTCAWALGRLGDPGPGSPSWLDGFERENQAFAAGLDRLAPPKPETDSPPGPGSAVRALGEHAKKAAIDAAGAGAKATGAAVTTAAAAAVGSVAGPVVGGIAGAVAGTFAEKLLTLPKKEAVAPADGSTEPRAPRFSLTAEALHEFAAELAAALGVADVLAPQGIRIQCTKVRVKNSAEAADQTFLNSFIADDLAKIERAVRRDDIGIGLRSYLESGSSARHVERIDVRDRPHAVIEGVEPPAQPTGRWPGAVTKPLVLSQQFAVDRIMADLGDGAGVFAVNGPPGTGKTTLLRDVIAAIVVTRARALANLSNPADAFTGEIERVKINDRYSVPVRRLAASVTGAEILVATAGNTAAANVTAEIPGLAAVAGAEADATAADYFTDLASHVLDAPAWGLLAATLGSRKNCGVFAKRFWWGDEAGRARASADSGPPAEDVQGMQKILRRARDEPSAAGTWQEAVTRFRDAEALVTRLAAERAEVARALRERPDIERGLRAADAALVQLRHQETALRDQSARIHHGHAAASAELRRAATAHHDHRGDKPGFWVSLSTLFRAGREWDAEHRRLKAARDQAEHVLGQWTAALHQLNAEGAALTARLQEQTAARDHAAAVLATVTTALAEARDRWPGCLPEPPAPGADQDAFQLGTPWADPEFTAARNRVTLEALRLHKEFVVRAGAPMRDNLTAAEAVLSGNPALTDPALLAVWQTLFLVVPVISTTFASLPRLFGRLGREALGWLFVDEAGQAAPQQVAGGLWRARRAVIVGDPQQLEPIVTLPSTAQRALLKRYEVAEEWLPDAVSAQRVADRLNRYGTFLPDPVGEGSTWVGAPLRVHRRCDRPMFEISNQIAYGGTLMVYGTGPRPDYPDRNRWIDVPSGQSSTNWIPAEGEALAQLLEELRAHGVDARDIRIVSPFRAVVSGAKQVARRAFGDRFARTNVGTVHTVQGQEADVVVLVLGSAANSERARRWAAETPNLLNVAVSRAKRRLYVIGDRKRWRNQRYFDVLAAALPER</sequence>
<keyword evidence="4" id="KW-0347">Helicase</keyword>
<dbReference type="SUPFAM" id="SSF52540">
    <property type="entry name" value="P-loop containing nucleoside triphosphate hydrolases"/>
    <property type="match status" value="1"/>
</dbReference>
<evidence type="ECO:0000256" key="5">
    <source>
        <dbReference type="ARBA" id="ARBA00022840"/>
    </source>
</evidence>
<dbReference type="InterPro" id="IPR041679">
    <property type="entry name" value="DNA2/NAM7-like_C"/>
</dbReference>
<keyword evidence="2" id="KW-0547">Nucleotide-binding</keyword>
<feature type="domain" description="DNA2/NAM7 helicase helicase" evidence="6">
    <location>
        <begin position="849"/>
        <end position="899"/>
    </location>
</feature>
<comment type="similarity">
    <text evidence="1">Belongs to the DNA2/NAM7 helicase family.</text>
</comment>
<dbReference type="PANTHER" id="PTHR43788:SF8">
    <property type="entry name" value="DNA-BINDING PROTEIN SMUBP-2"/>
    <property type="match status" value="1"/>
</dbReference>
<protein>
    <submittedName>
        <fullName evidence="8">ATP-binding protein</fullName>
    </submittedName>
</protein>
<evidence type="ECO:0000256" key="2">
    <source>
        <dbReference type="ARBA" id="ARBA00022741"/>
    </source>
</evidence>
<dbReference type="CDD" id="cd18808">
    <property type="entry name" value="SF1_C_Upf1"/>
    <property type="match status" value="1"/>
</dbReference>
<dbReference type="RefSeq" id="WP_285451883.1">
    <property type="nucleotide sequence ID" value="NZ_CP127173.1"/>
</dbReference>
<evidence type="ECO:0000259" key="7">
    <source>
        <dbReference type="Pfam" id="PF13087"/>
    </source>
</evidence>
<evidence type="ECO:0000256" key="3">
    <source>
        <dbReference type="ARBA" id="ARBA00022801"/>
    </source>
</evidence>
<proteinExistence type="inferred from homology"/>
<dbReference type="Proteomes" id="UP001227101">
    <property type="component" value="Chromosome"/>
</dbReference>
<keyword evidence="9" id="KW-1185">Reference proteome</keyword>
<dbReference type="Gene3D" id="3.40.50.300">
    <property type="entry name" value="P-loop containing nucleotide triphosphate hydrolases"/>
    <property type="match status" value="3"/>
</dbReference>
<dbReference type="PANTHER" id="PTHR43788">
    <property type="entry name" value="DNA2/NAM7 HELICASE FAMILY MEMBER"/>
    <property type="match status" value="1"/>
</dbReference>
<dbReference type="InterPro" id="IPR041677">
    <property type="entry name" value="DNA2/NAM7_AAA_11"/>
</dbReference>
<dbReference type="GO" id="GO:0005524">
    <property type="term" value="F:ATP binding"/>
    <property type="evidence" value="ECO:0007669"/>
    <property type="project" value="UniProtKB-KW"/>
</dbReference>
<reference evidence="8 9" key="1">
    <citation type="submission" date="2023-06" db="EMBL/GenBank/DDBJ databases">
        <authorList>
            <person name="Oyuntsetseg B."/>
            <person name="Kim S.B."/>
        </authorList>
    </citation>
    <scope>NUCLEOTIDE SEQUENCE [LARGE SCALE GENOMIC DNA]</scope>
    <source>
        <strain evidence="8 9">2-2</strain>
    </source>
</reference>
<dbReference type="InterPro" id="IPR050534">
    <property type="entry name" value="Coronavir_polyprotein_1ab"/>
</dbReference>
<name>A0ABY8XHH1_9PSEU</name>
<dbReference type="InterPro" id="IPR027417">
    <property type="entry name" value="P-loop_NTPase"/>
</dbReference>
<keyword evidence="5 8" id="KW-0067">ATP-binding</keyword>
<gene>
    <name evidence="8" type="ORF">QP939_40595</name>
</gene>
<dbReference type="Pfam" id="PF13086">
    <property type="entry name" value="AAA_11"/>
    <property type="match status" value="1"/>
</dbReference>
<organism evidence="8 9">
    <name type="scientific">Amycolatopsis nalaikhensis</name>
    <dbReference type="NCBI Taxonomy" id="715472"/>
    <lineage>
        <taxon>Bacteria</taxon>
        <taxon>Bacillati</taxon>
        <taxon>Actinomycetota</taxon>
        <taxon>Actinomycetes</taxon>
        <taxon>Pseudonocardiales</taxon>
        <taxon>Pseudonocardiaceae</taxon>
        <taxon>Amycolatopsis</taxon>
    </lineage>
</organism>
<accession>A0ABY8XHH1</accession>
<evidence type="ECO:0000259" key="6">
    <source>
        <dbReference type="Pfam" id="PF13086"/>
    </source>
</evidence>
<feature type="domain" description="DNA2/NAM7 helicase-like C-terminal" evidence="7">
    <location>
        <begin position="1007"/>
        <end position="1117"/>
    </location>
</feature>
<evidence type="ECO:0000313" key="8">
    <source>
        <dbReference type="EMBL" id="WIV55071.1"/>
    </source>
</evidence>
<dbReference type="Pfam" id="PF13087">
    <property type="entry name" value="AAA_12"/>
    <property type="match status" value="1"/>
</dbReference>
<evidence type="ECO:0000256" key="4">
    <source>
        <dbReference type="ARBA" id="ARBA00022806"/>
    </source>
</evidence>
<evidence type="ECO:0000256" key="1">
    <source>
        <dbReference type="ARBA" id="ARBA00007913"/>
    </source>
</evidence>
<dbReference type="InterPro" id="IPR047187">
    <property type="entry name" value="SF1_C_Upf1"/>
</dbReference>
<evidence type="ECO:0000313" key="9">
    <source>
        <dbReference type="Proteomes" id="UP001227101"/>
    </source>
</evidence>